<dbReference type="Proteomes" id="UP001054126">
    <property type="component" value="Chromosome 8"/>
</dbReference>
<evidence type="ECO:0000313" key="3">
    <source>
        <dbReference type="Proteomes" id="UP001054126"/>
    </source>
</evidence>
<keyword evidence="1" id="KW-1133">Transmembrane helix</keyword>
<reference evidence="2" key="1">
    <citation type="submission" date="2023-01" db="EMBL/GenBank/DDBJ databases">
        <title>Long-Read Genome Assembly and Gene Model Annotations for the Rodent Malaria Parasite Plasmodium yoelii 17XNL.</title>
        <authorList>
            <person name="Mitchell G.J."/>
            <person name="Sebastian A."/>
            <person name="Albert I."/>
            <person name="Lindner S.E."/>
        </authorList>
    </citation>
    <scope>NUCLEOTIDE SEQUENCE</scope>
    <source>
        <strain evidence="2">17XNL clone 1.1</strain>
    </source>
</reference>
<evidence type="ECO:0000313" key="2">
    <source>
        <dbReference type="EMBL" id="WBY56718.1"/>
    </source>
</evidence>
<proteinExistence type="predicted"/>
<accession>A0AAE9WMD3</accession>
<gene>
    <name evidence="2" type="ORF">Py17XNL_000801758</name>
</gene>
<dbReference type="EMBL" id="CP115532">
    <property type="protein sequence ID" value="WBY56718.1"/>
    <property type="molecule type" value="Genomic_DNA"/>
</dbReference>
<evidence type="ECO:0000256" key="1">
    <source>
        <dbReference type="SAM" id="Phobius"/>
    </source>
</evidence>
<keyword evidence="1" id="KW-0472">Membrane</keyword>
<feature type="transmembrane region" description="Helical" evidence="1">
    <location>
        <begin position="12"/>
        <end position="32"/>
    </location>
</feature>
<keyword evidence="1" id="KW-0812">Transmembrane</keyword>
<organism evidence="2 3">
    <name type="scientific">Plasmodium yoelii yoelii</name>
    <dbReference type="NCBI Taxonomy" id="73239"/>
    <lineage>
        <taxon>Eukaryota</taxon>
        <taxon>Sar</taxon>
        <taxon>Alveolata</taxon>
        <taxon>Apicomplexa</taxon>
        <taxon>Aconoidasida</taxon>
        <taxon>Haemosporida</taxon>
        <taxon>Plasmodiidae</taxon>
        <taxon>Plasmodium</taxon>
        <taxon>Plasmodium (Vinckeia)</taxon>
    </lineage>
</organism>
<dbReference type="AlphaFoldDB" id="A0AAE9WMD3"/>
<protein>
    <submittedName>
        <fullName evidence="2">Mitochondrial carrier protein</fullName>
    </submittedName>
</protein>
<sequence>MYQNSVAKIAYLDWPTALIIQHDVAVFFLPSLKKKMKKYFKHELFPFNHLMNTQKVANFENEKMANFANIKNGQF</sequence>
<name>A0AAE9WMD3_PLAYO</name>